<evidence type="ECO:0000313" key="1">
    <source>
        <dbReference type="EMBL" id="SLM28590.1"/>
    </source>
</evidence>
<sequence>MLWRLCNKMFFLVGVTVKEIDHTNTKKTNKSRNQMTLPNCS</sequence>
<dbReference type="AlphaFoldDB" id="A0A1W1H7X8"/>
<protein>
    <submittedName>
        <fullName evidence="1">Uncharacterized protein</fullName>
    </submittedName>
</protein>
<proteinExistence type="predicted"/>
<dbReference type="STRING" id="1246637.MTBBW1_1410007"/>
<keyword evidence="2" id="KW-1185">Reference proteome</keyword>
<accession>A0A1W1H7X8</accession>
<evidence type="ECO:0000313" key="2">
    <source>
        <dbReference type="Proteomes" id="UP000191931"/>
    </source>
</evidence>
<reference evidence="1 2" key="1">
    <citation type="submission" date="2017-03" db="EMBL/GenBank/DDBJ databases">
        <authorList>
            <person name="Afonso C.L."/>
            <person name="Miller P.J."/>
            <person name="Scott M.A."/>
            <person name="Spackman E."/>
            <person name="Goraichik I."/>
            <person name="Dimitrov K.M."/>
            <person name="Suarez D.L."/>
            <person name="Swayne D.E."/>
        </authorList>
    </citation>
    <scope>NUCLEOTIDE SEQUENCE [LARGE SCALE GENOMIC DNA]</scope>
    <source>
        <strain evidence="1">PRJEB14757</strain>
    </source>
</reference>
<gene>
    <name evidence="1" type="ORF">MTBBW1_1410007</name>
</gene>
<organism evidence="1 2">
    <name type="scientific">Desulfamplus magnetovallimortis</name>
    <dbReference type="NCBI Taxonomy" id="1246637"/>
    <lineage>
        <taxon>Bacteria</taxon>
        <taxon>Pseudomonadati</taxon>
        <taxon>Thermodesulfobacteriota</taxon>
        <taxon>Desulfobacteria</taxon>
        <taxon>Desulfobacterales</taxon>
        <taxon>Desulfobacteraceae</taxon>
        <taxon>Desulfamplus</taxon>
    </lineage>
</organism>
<dbReference type="Proteomes" id="UP000191931">
    <property type="component" value="Unassembled WGS sequence"/>
</dbReference>
<dbReference type="EMBL" id="FWEV01000048">
    <property type="protein sequence ID" value="SLM28590.1"/>
    <property type="molecule type" value="Genomic_DNA"/>
</dbReference>
<name>A0A1W1H7X8_9BACT</name>